<evidence type="ECO:0000256" key="3">
    <source>
        <dbReference type="ARBA" id="ARBA00022989"/>
    </source>
</evidence>
<feature type="transmembrane region" description="Helical" evidence="5">
    <location>
        <begin position="437"/>
        <end position="458"/>
    </location>
</feature>
<dbReference type="AlphaFoldDB" id="A0A0R1GG58"/>
<dbReference type="EMBL" id="AZDA01000121">
    <property type="protein sequence ID" value="KRK33206.1"/>
    <property type="molecule type" value="Genomic_DNA"/>
</dbReference>
<feature type="transmembrane region" description="Helical" evidence="5">
    <location>
        <begin position="282"/>
        <end position="304"/>
    </location>
</feature>
<dbReference type="Pfam" id="PF01943">
    <property type="entry name" value="Polysacc_synt"/>
    <property type="match status" value="1"/>
</dbReference>
<dbReference type="PANTHER" id="PTHR43424:SF1">
    <property type="entry name" value="LOCUS PUTATIVE PROTEIN 1-RELATED"/>
    <property type="match status" value="1"/>
</dbReference>
<evidence type="ECO:0000313" key="6">
    <source>
        <dbReference type="EMBL" id="KRK33206.1"/>
    </source>
</evidence>
<feature type="transmembrane region" description="Helical" evidence="5">
    <location>
        <begin position="49"/>
        <end position="67"/>
    </location>
</feature>
<organism evidence="6 7">
    <name type="scientific">Loigolactobacillus bifermentans DSM 20003</name>
    <dbReference type="NCBI Taxonomy" id="1423726"/>
    <lineage>
        <taxon>Bacteria</taxon>
        <taxon>Bacillati</taxon>
        <taxon>Bacillota</taxon>
        <taxon>Bacilli</taxon>
        <taxon>Lactobacillales</taxon>
        <taxon>Lactobacillaceae</taxon>
        <taxon>Loigolactobacillus</taxon>
    </lineage>
</organism>
<feature type="transmembrane region" description="Helical" evidence="5">
    <location>
        <begin position="412"/>
        <end position="431"/>
    </location>
</feature>
<feature type="transmembrane region" description="Helical" evidence="5">
    <location>
        <begin position="355"/>
        <end position="375"/>
    </location>
</feature>
<evidence type="ECO:0000256" key="1">
    <source>
        <dbReference type="ARBA" id="ARBA00004141"/>
    </source>
</evidence>
<comment type="subcellular location">
    <subcellularLocation>
        <location evidence="1">Membrane</location>
        <topology evidence="1">Multi-pass membrane protein</topology>
    </subcellularLocation>
</comment>
<reference evidence="6 7" key="1">
    <citation type="journal article" date="2015" name="Genome Announc.">
        <title>Expanding the biotechnology potential of lactobacilli through comparative genomics of 213 strains and associated genera.</title>
        <authorList>
            <person name="Sun Z."/>
            <person name="Harris H.M."/>
            <person name="McCann A."/>
            <person name="Guo C."/>
            <person name="Argimon S."/>
            <person name="Zhang W."/>
            <person name="Yang X."/>
            <person name="Jeffery I.B."/>
            <person name="Cooney J.C."/>
            <person name="Kagawa T.F."/>
            <person name="Liu W."/>
            <person name="Song Y."/>
            <person name="Salvetti E."/>
            <person name="Wrobel A."/>
            <person name="Rasinkangas P."/>
            <person name="Parkhill J."/>
            <person name="Rea M.C."/>
            <person name="O'Sullivan O."/>
            <person name="Ritari J."/>
            <person name="Douillard F.P."/>
            <person name="Paul Ross R."/>
            <person name="Yang R."/>
            <person name="Briner A.E."/>
            <person name="Felis G.E."/>
            <person name="de Vos W.M."/>
            <person name="Barrangou R."/>
            <person name="Klaenhammer T.R."/>
            <person name="Caufield P.W."/>
            <person name="Cui Y."/>
            <person name="Zhang H."/>
            <person name="O'Toole P.W."/>
        </authorList>
    </citation>
    <scope>NUCLEOTIDE SEQUENCE [LARGE SCALE GENOMIC DNA]</scope>
    <source>
        <strain evidence="6 7">DSM 20003</strain>
    </source>
</reference>
<feature type="transmembrane region" description="Helical" evidence="5">
    <location>
        <begin position="381"/>
        <end position="400"/>
    </location>
</feature>
<feature type="transmembrane region" description="Helical" evidence="5">
    <location>
        <begin position="247"/>
        <end position="270"/>
    </location>
</feature>
<keyword evidence="4 5" id="KW-0472">Membrane</keyword>
<feature type="transmembrane region" description="Helical" evidence="5">
    <location>
        <begin position="79"/>
        <end position="103"/>
    </location>
</feature>
<dbReference type="InterPro" id="IPR052556">
    <property type="entry name" value="PolySynth_Transporter"/>
</dbReference>
<protein>
    <submittedName>
        <fullName evidence="6">Uncharacterized protein</fullName>
    </submittedName>
</protein>
<proteinExistence type="predicted"/>
<accession>A0A0R1GG58</accession>
<feature type="transmembrane region" description="Helical" evidence="5">
    <location>
        <begin position="109"/>
        <end position="129"/>
    </location>
</feature>
<sequence length="479" mass="54341">MKVIRNYLYNVSYQLLVLLAPLITVPYIARVIGPVGAGINAYTNSVESYFALIGSLGIALYGNREIAFHRDNLQERSRIFWEITLLQAGTVTIALLGFLLFFLKIVPHYQLFFLMQAIGLLAGVFDISWYFMGLEDFKKTVLRDAMVRILSIILIFLLVHRAADLWLYILILSGGSLLGNLSLWPYLPKLVRRVPLKELRFWRHLGPAFILFIPTISMQLYIMVNKTMLKTMVSVKAAGYMDYSDRFINTAMVVVTSLSAVLLPHIANLFANNQIKAVHKSLYRSFQFITALAVPLMFGLAAIAPQFTIWFLTPRFSPTATLLMIQTPIILLIAWNNTLGKQYLLPVNRMRDYTLSIVCGAVINIIANYFCIKHFGTNGAAIATVLTEIFVTGYQIIVVRQQLDLRQMFHDFWKFMLSGAIMALCVVAVAHLLPLRFWAFLLEIGFGALLYGLGLWLLRTDILLAGLSEMKHRLFKHQA</sequence>
<dbReference type="OrthoDB" id="9815702at2"/>
<feature type="transmembrane region" description="Helical" evidence="5">
    <location>
        <begin position="165"/>
        <end position="184"/>
    </location>
</feature>
<evidence type="ECO:0000256" key="4">
    <source>
        <dbReference type="ARBA" id="ARBA00023136"/>
    </source>
</evidence>
<feature type="transmembrane region" description="Helical" evidence="5">
    <location>
        <begin position="316"/>
        <end position="335"/>
    </location>
</feature>
<feature type="transmembrane region" description="Helical" evidence="5">
    <location>
        <begin position="7"/>
        <end position="29"/>
    </location>
</feature>
<name>A0A0R1GG58_9LACO</name>
<feature type="transmembrane region" description="Helical" evidence="5">
    <location>
        <begin position="141"/>
        <end position="159"/>
    </location>
</feature>
<dbReference type="PATRIC" id="fig|1423726.3.peg.1512"/>
<feature type="transmembrane region" description="Helical" evidence="5">
    <location>
        <begin position="205"/>
        <end position="224"/>
    </location>
</feature>
<evidence type="ECO:0000313" key="7">
    <source>
        <dbReference type="Proteomes" id="UP000051461"/>
    </source>
</evidence>
<evidence type="ECO:0000256" key="2">
    <source>
        <dbReference type="ARBA" id="ARBA00022692"/>
    </source>
</evidence>
<dbReference type="InterPro" id="IPR002797">
    <property type="entry name" value="Polysacc_synth"/>
</dbReference>
<keyword evidence="7" id="KW-1185">Reference proteome</keyword>
<dbReference type="PANTHER" id="PTHR43424">
    <property type="entry name" value="LOCUS PUTATIVE PROTEIN 1-RELATED"/>
    <property type="match status" value="1"/>
</dbReference>
<keyword evidence="2 5" id="KW-0812">Transmembrane</keyword>
<gene>
    <name evidence="6" type="ORF">FC07_GL001461</name>
</gene>
<keyword evidence="3 5" id="KW-1133">Transmembrane helix</keyword>
<evidence type="ECO:0000256" key="5">
    <source>
        <dbReference type="SAM" id="Phobius"/>
    </source>
</evidence>
<comment type="caution">
    <text evidence="6">The sequence shown here is derived from an EMBL/GenBank/DDBJ whole genome shotgun (WGS) entry which is preliminary data.</text>
</comment>
<dbReference type="STRING" id="1423726.FC07_GL001461"/>
<dbReference type="RefSeq" id="WP_057905551.1">
    <property type="nucleotide sequence ID" value="NZ_AZDA01000121.1"/>
</dbReference>
<dbReference type="GO" id="GO:0016020">
    <property type="term" value="C:membrane"/>
    <property type="evidence" value="ECO:0007669"/>
    <property type="project" value="UniProtKB-SubCell"/>
</dbReference>
<dbReference type="Proteomes" id="UP000051461">
    <property type="component" value="Unassembled WGS sequence"/>
</dbReference>